<proteinExistence type="predicted"/>
<evidence type="ECO:0000313" key="1">
    <source>
        <dbReference type="EMBL" id="QHR89966.1"/>
    </source>
</evidence>
<organism evidence="1">
    <name type="scientific">Picea sitchensis</name>
    <name type="common">Sitka spruce</name>
    <name type="synonym">Pinus sitchensis</name>
    <dbReference type="NCBI Taxonomy" id="3332"/>
    <lineage>
        <taxon>Eukaryota</taxon>
        <taxon>Viridiplantae</taxon>
        <taxon>Streptophyta</taxon>
        <taxon>Embryophyta</taxon>
        <taxon>Tracheophyta</taxon>
        <taxon>Spermatophyta</taxon>
        <taxon>Pinopsida</taxon>
        <taxon>Pinidae</taxon>
        <taxon>Conifers I</taxon>
        <taxon>Pinales</taxon>
        <taxon>Pinaceae</taxon>
        <taxon>Picea</taxon>
    </lineage>
</organism>
<keyword evidence="1" id="KW-0496">Mitochondrion</keyword>
<name>A0A6B9XVE6_PICSI</name>
<reference evidence="1" key="1">
    <citation type="submission" date="2019-03" db="EMBL/GenBank/DDBJ databases">
        <title>Largest Complete Mitochondrial Genome of a Gymnosperm, Sitka Spruce (Picea sitchensis), Indicates Complex Physical Structure.</title>
        <authorList>
            <person name="Jackman S.D."/>
            <person name="Coombe L."/>
            <person name="Warren R."/>
            <person name="Kirk H."/>
            <person name="Trinh E."/>
            <person name="McLeod T."/>
            <person name="Pleasance S."/>
            <person name="Pandoh P."/>
            <person name="Zhao Y."/>
            <person name="Coope R."/>
            <person name="Bousquet J."/>
            <person name="Bohlmann J.C."/>
            <person name="Jones S.J.M."/>
            <person name="Birol I."/>
        </authorList>
    </citation>
    <scope>NUCLEOTIDE SEQUENCE</scope>
    <source>
        <strain evidence="1">Q903</strain>
    </source>
</reference>
<protein>
    <submittedName>
        <fullName evidence="1">Uncharacterized protein</fullName>
    </submittedName>
</protein>
<dbReference type="EMBL" id="MK697699">
    <property type="protein sequence ID" value="QHR89966.1"/>
    <property type="molecule type" value="Genomic_DNA"/>
</dbReference>
<dbReference type="AlphaFoldDB" id="A0A6B9XVE6"/>
<accession>A0A6B9XVE6</accession>
<geneLocation type="mitochondrion" evidence="1"/>
<gene>
    <name evidence="1" type="primary">orf04011</name>
    <name evidence="1" type="ORF">Q903MT_gene3988</name>
</gene>
<sequence>MLQSVSGDHQNRTHWVHLAARHYANEFPGSNNVSNFDKTLGSESTFIVWGRPLFLV</sequence>